<dbReference type="KEGG" id="shl:Shal_1650"/>
<dbReference type="EMBL" id="CP000931">
    <property type="protein sequence ID" value="ABZ76216.1"/>
    <property type="molecule type" value="Genomic_DNA"/>
</dbReference>
<sequence>MNSSVIALLESLGVEPENILLDDFGD</sequence>
<evidence type="ECO:0000313" key="2">
    <source>
        <dbReference type="Proteomes" id="UP000001317"/>
    </source>
</evidence>
<proteinExistence type="predicted"/>
<reference evidence="1" key="1">
    <citation type="submission" date="2008-01" db="EMBL/GenBank/DDBJ databases">
        <title>Complete sequence of Shewanella halifaxensis HAW-EB4.</title>
        <authorList>
            <consortium name="US DOE Joint Genome Institute"/>
            <person name="Copeland A."/>
            <person name="Lucas S."/>
            <person name="Lapidus A."/>
            <person name="Glavina del Rio T."/>
            <person name="Dalin E."/>
            <person name="Tice H."/>
            <person name="Bruce D."/>
            <person name="Goodwin L."/>
            <person name="Pitluck S."/>
            <person name="Sims D."/>
            <person name="Brettin T."/>
            <person name="Detter J.C."/>
            <person name="Han C."/>
            <person name="Kuske C.R."/>
            <person name="Schmutz J."/>
            <person name="Larimer F."/>
            <person name="Land M."/>
            <person name="Hauser L."/>
            <person name="Kyrpides N."/>
            <person name="Kim E."/>
            <person name="Zhao J.-S."/>
            <person name="Richardson P."/>
        </authorList>
    </citation>
    <scope>NUCLEOTIDE SEQUENCE [LARGE SCALE GENOMIC DNA]</scope>
    <source>
        <strain evidence="1">HAW-EB4</strain>
    </source>
</reference>
<keyword evidence="2" id="KW-1185">Reference proteome</keyword>
<gene>
    <name evidence="1" type="ordered locus">Shal_1650</name>
</gene>
<protein>
    <submittedName>
        <fullName evidence="1">Uncharacterized protein</fullName>
    </submittedName>
</protein>
<organism evidence="1 2">
    <name type="scientific">Shewanella halifaxensis (strain HAW-EB4)</name>
    <dbReference type="NCBI Taxonomy" id="458817"/>
    <lineage>
        <taxon>Bacteria</taxon>
        <taxon>Pseudomonadati</taxon>
        <taxon>Pseudomonadota</taxon>
        <taxon>Gammaproteobacteria</taxon>
        <taxon>Alteromonadales</taxon>
        <taxon>Shewanellaceae</taxon>
        <taxon>Shewanella</taxon>
    </lineage>
</organism>
<evidence type="ECO:0000313" key="1">
    <source>
        <dbReference type="EMBL" id="ABZ76216.1"/>
    </source>
</evidence>
<accession>B0TP59</accession>
<dbReference type="AlphaFoldDB" id="B0TP59"/>
<dbReference type="HOGENOM" id="CLU_216469_0_0_6"/>
<dbReference type="Proteomes" id="UP000001317">
    <property type="component" value="Chromosome"/>
</dbReference>
<name>B0TP59_SHEHH</name>